<protein>
    <submittedName>
        <fullName evidence="1">Uncharacterized protein</fullName>
    </submittedName>
</protein>
<dbReference type="AlphaFoldDB" id="A0A9P0HNN4"/>
<sequence>MNGNTRKFFFYTTKSVLNIGRVKTSL</sequence>
<reference evidence="1" key="1">
    <citation type="submission" date="2022-01" db="EMBL/GenBank/DDBJ databases">
        <authorList>
            <person name="King R."/>
        </authorList>
    </citation>
    <scope>NUCLEOTIDE SEQUENCE</scope>
</reference>
<evidence type="ECO:0000313" key="2">
    <source>
        <dbReference type="Proteomes" id="UP001152798"/>
    </source>
</evidence>
<proteinExistence type="predicted"/>
<keyword evidence="2" id="KW-1185">Reference proteome</keyword>
<accession>A0A9P0HNN4</accession>
<gene>
    <name evidence="1" type="ORF">NEZAVI_LOCUS13631</name>
</gene>
<name>A0A9P0HNN4_NEZVI</name>
<evidence type="ECO:0000313" key="1">
    <source>
        <dbReference type="EMBL" id="CAH1405406.1"/>
    </source>
</evidence>
<dbReference type="Proteomes" id="UP001152798">
    <property type="component" value="Chromosome 6"/>
</dbReference>
<dbReference type="EMBL" id="OV725082">
    <property type="protein sequence ID" value="CAH1405406.1"/>
    <property type="molecule type" value="Genomic_DNA"/>
</dbReference>
<organism evidence="1 2">
    <name type="scientific">Nezara viridula</name>
    <name type="common">Southern green stink bug</name>
    <name type="synonym">Cimex viridulus</name>
    <dbReference type="NCBI Taxonomy" id="85310"/>
    <lineage>
        <taxon>Eukaryota</taxon>
        <taxon>Metazoa</taxon>
        <taxon>Ecdysozoa</taxon>
        <taxon>Arthropoda</taxon>
        <taxon>Hexapoda</taxon>
        <taxon>Insecta</taxon>
        <taxon>Pterygota</taxon>
        <taxon>Neoptera</taxon>
        <taxon>Paraneoptera</taxon>
        <taxon>Hemiptera</taxon>
        <taxon>Heteroptera</taxon>
        <taxon>Panheteroptera</taxon>
        <taxon>Pentatomomorpha</taxon>
        <taxon>Pentatomoidea</taxon>
        <taxon>Pentatomidae</taxon>
        <taxon>Pentatominae</taxon>
        <taxon>Nezara</taxon>
    </lineage>
</organism>